<comment type="catalytic activity">
    <reaction evidence="2 4">
        <text>L-methionyl-[protein] + [thioredoxin]-disulfide + H2O = L-methionyl-(S)-S-oxide-[protein] + [thioredoxin]-dithiol</text>
        <dbReference type="Rhea" id="RHEA:14217"/>
        <dbReference type="Rhea" id="RHEA-COMP:10698"/>
        <dbReference type="Rhea" id="RHEA-COMP:10700"/>
        <dbReference type="Rhea" id="RHEA-COMP:12313"/>
        <dbReference type="Rhea" id="RHEA-COMP:12315"/>
        <dbReference type="ChEBI" id="CHEBI:15377"/>
        <dbReference type="ChEBI" id="CHEBI:16044"/>
        <dbReference type="ChEBI" id="CHEBI:29950"/>
        <dbReference type="ChEBI" id="CHEBI:44120"/>
        <dbReference type="ChEBI" id="CHEBI:50058"/>
        <dbReference type="EC" id="1.8.4.11"/>
    </reaction>
</comment>
<dbReference type="AlphaFoldDB" id="A0A2S9JC28"/>
<organism evidence="7 8">
    <name type="scientific">Phyllobacterium myrsinacearum</name>
    <dbReference type="NCBI Taxonomy" id="28101"/>
    <lineage>
        <taxon>Bacteria</taxon>
        <taxon>Pseudomonadati</taxon>
        <taxon>Pseudomonadota</taxon>
        <taxon>Alphaproteobacteria</taxon>
        <taxon>Hyphomicrobiales</taxon>
        <taxon>Phyllobacteriaceae</taxon>
        <taxon>Phyllobacterium</taxon>
    </lineage>
</organism>
<dbReference type="HAMAP" id="MF_01401">
    <property type="entry name" value="MsrA"/>
    <property type="match status" value="1"/>
</dbReference>
<evidence type="ECO:0000256" key="1">
    <source>
        <dbReference type="ARBA" id="ARBA00023002"/>
    </source>
</evidence>
<dbReference type="Gene3D" id="3.30.1060.10">
    <property type="entry name" value="Peptide methionine sulphoxide reductase MsrA"/>
    <property type="match status" value="1"/>
</dbReference>
<evidence type="ECO:0000313" key="7">
    <source>
        <dbReference type="EMBL" id="PRD50378.1"/>
    </source>
</evidence>
<comment type="caution">
    <text evidence="7">The sequence shown here is derived from an EMBL/GenBank/DDBJ whole genome shotgun (WGS) entry which is preliminary data.</text>
</comment>
<dbReference type="Proteomes" id="UP000238563">
    <property type="component" value="Unassembled WGS sequence"/>
</dbReference>
<dbReference type="OrthoDB" id="4174719at2"/>
<reference evidence="7 8" key="1">
    <citation type="submission" date="2018-02" db="EMBL/GenBank/DDBJ databases">
        <title>The draft genome of Phyllobacterium myrsinacearum DSM5892.</title>
        <authorList>
            <person name="Li L."/>
            <person name="Liu L."/>
            <person name="Zhang X."/>
            <person name="Wang T."/>
        </authorList>
    </citation>
    <scope>NUCLEOTIDE SEQUENCE [LARGE SCALE GENOMIC DNA]</scope>
    <source>
        <strain evidence="7 8">DSM 5892</strain>
    </source>
</reference>
<dbReference type="GO" id="GO:0033744">
    <property type="term" value="F:L-methionine:thioredoxin-disulfide S-oxidoreductase activity"/>
    <property type="evidence" value="ECO:0007669"/>
    <property type="project" value="RHEA"/>
</dbReference>
<evidence type="ECO:0000313" key="8">
    <source>
        <dbReference type="Proteomes" id="UP000238563"/>
    </source>
</evidence>
<dbReference type="PANTHER" id="PTHR43774">
    <property type="entry name" value="PEPTIDE METHIONINE SULFOXIDE REDUCTASE"/>
    <property type="match status" value="1"/>
</dbReference>
<comment type="catalytic activity">
    <reaction evidence="3 4">
        <text>[thioredoxin]-disulfide + L-methionine + H2O = L-methionine (S)-S-oxide + [thioredoxin]-dithiol</text>
        <dbReference type="Rhea" id="RHEA:19993"/>
        <dbReference type="Rhea" id="RHEA-COMP:10698"/>
        <dbReference type="Rhea" id="RHEA-COMP:10700"/>
        <dbReference type="ChEBI" id="CHEBI:15377"/>
        <dbReference type="ChEBI" id="CHEBI:29950"/>
        <dbReference type="ChEBI" id="CHEBI:50058"/>
        <dbReference type="ChEBI" id="CHEBI:57844"/>
        <dbReference type="ChEBI" id="CHEBI:58772"/>
        <dbReference type="EC" id="1.8.4.11"/>
    </reaction>
</comment>
<dbReference type="InterPro" id="IPR002569">
    <property type="entry name" value="Met_Sox_Rdtase_MsrA_dom"/>
</dbReference>
<evidence type="ECO:0000256" key="4">
    <source>
        <dbReference type="HAMAP-Rule" id="MF_01401"/>
    </source>
</evidence>
<feature type="signal peptide" evidence="5">
    <location>
        <begin position="1"/>
        <end position="21"/>
    </location>
</feature>
<evidence type="ECO:0000256" key="2">
    <source>
        <dbReference type="ARBA" id="ARBA00047806"/>
    </source>
</evidence>
<evidence type="ECO:0000256" key="3">
    <source>
        <dbReference type="ARBA" id="ARBA00048782"/>
    </source>
</evidence>
<feature type="chain" id="PRO_5015442091" description="Peptide methionine sulfoxide reductase MsrA" evidence="5">
    <location>
        <begin position="22"/>
        <end position="228"/>
    </location>
</feature>
<evidence type="ECO:0000259" key="6">
    <source>
        <dbReference type="Pfam" id="PF01625"/>
    </source>
</evidence>
<feature type="domain" description="Peptide methionine sulphoxide reductase MsrA" evidence="6">
    <location>
        <begin position="42"/>
        <end position="194"/>
    </location>
</feature>
<comment type="similarity">
    <text evidence="4">Belongs to the MsrA Met sulfoxide reductase family.</text>
</comment>
<dbReference type="EMBL" id="PVBT01000007">
    <property type="protein sequence ID" value="PRD50378.1"/>
    <property type="molecule type" value="Genomic_DNA"/>
</dbReference>
<keyword evidence="1 4" id="KW-0560">Oxidoreductase</keyword>
<dbReference type="RefSeq" id="WP_105736278.1">
    <property type="nucleotide sequence ID" value="NZ_PVBT01000007.1"/>
</dbReference>
<dbReference type="GO" id="GO:0008113">
    <property type="term" value="F:peptide-methionine (S)-S-oxide reductase activity"/>
    <property type="evidence" value="ECO:0007669"/>
    <property type="project" value="UniProtKB-UniRule"/>
</dbReference>
<dbReference type="PANTHER" id="PTHR43774:SF1">
    <property type="entry name" value="PEPTIDE METHIONINE SULFOXIDE REDUCTASE MSRA 2"/>
    <property type="match status" value="1"/>
</dbReference>
<comment type="function">
    <text evidence="4">Has an important function as a repair enzyme for proteins that have been inactivated by oxidation. Catalyzes the reversible oxidation-reduction of methionine sulfoxide in proteins to methionine.</text>
</comment>
<dbReference type="EC" id="1.8.4.11" evidence="4"/>
<dbReference type="Pfam" id="PF01625">
    <property type="entry name" value="PMSR"/>
    <property type="match status" value="1"/>
</dbReference>
<name>A0A2S9JC28_9HYPH</name>
<proteinExistence type="inferred from homology"/>
<dbReference type="InterPro" id="IPR036509">
    <property type="entry name" value="Met_Sox_Rdtase_MsrA_sf"/>
</dbReference>
<gene>
    <name evidence="4 7" type="primary">msrA</name>
    <name evidence="7" type="ORF">C5750_20640</name>
</gene>
<evidence type="ECO:0000256" key="5">
    <source>
        <dbReference type="SAM" id="SignalP"/>
    </source>
</evidence>
<accession>A0A2S9JC28</accession>
<dbReference type="SUPFAM" id="SSF55068">
    <property type="entry name" value="Peptide methionine sulfoxide reductase"/>
    <property type="match status" value="1"/>
</dbReference>
<sequence>MKLRQILLASCLIFTPATAFAESITMVPPPAIDQTATAKTETIVLAGGCFWGVQGVYQHLKGVTNAVSGYSGGKKETASYETVSSGNTGHAESVEVTFDPKVVSLGKILQVYFSVVHNPTELNRQGPDSGTQYRSAIFTTNEDQAKIAQAYIAQLDKVKAYSGPIVTKISALDTFYPAEGYHQDYATLHPSQPYIAYYDLPKIEGLSKFFPQDYRDKPVLVSEAKASN</sequence>
<dbReference type="NCBIfam" id="TIGR00401">
    <property type="entry name" value="msrA"/>
    <property type="match status" value="1"/>
</dbReference>
<keyword evidence="8" id="KW-1185">Reference proteome</keyword>
<keyword evidence="5" id="KW-0732">Signal</keyword>
<feature type="active site" evidence="4">
    <location>
        <position position="49"/>
    </location>
</feature>
<protein>
    <recommendedName>
        <fullName evidence="4">Peptide methionine sulfoxide reductase MsrA</fullName>
        <shortName evidence="4">Protein-methionine-S-oxide reductase</shortName>
        <ecNumber evidence="4">1.8.4.11</ecNumber>
    </recommendedName>
    <alternativeName>
        <fullName evidence="4">Peptide-methionine (S)-S-oxide reductase</fullName>
        <shortName evidence="4">Peptide Met(O) reductase</shortName>
    </alternativeName>
</protein>